<dbReference type="AlphaFoldDB" id="A0A0D9AY11"/>
<accession>A0A0D9AY11</accession>
<gene>
    <name evidence="2" type="ORF">UF78_02655</name>
</gene>
<dbReference type="PATRIC" id="fig|316.101.peg.3533"/>
<name>A0A0D9AY11_STUST</name>
<reference evidence="2 3" key="1">
    <citation type="submission" date="2015-02" db="EMBL/GenBank/DDBJ databases">
        <title>Draft genome sequence of Pseudomonas stutzeri NT0128 isolated from wheat (Triticum turgidum) rhizosphere.</title>
        <authorList>
            <person name="Tovi N."/>
            <person name="Frenk S."/>
            <person name="Hadar Y."/>
            <person name="Minz D."/>
        </authorList>
    </citation>
    <scope>NUCLEOTIDE SEQUENCE [LARGE SCALE GENOMIC DNA]</scope>
    <source>
        <strain evidence="2 3">NT0128</strain>
    </source>
</reference>
<protein>
    <submittedName>
        <fullName evidence="2">Uncharacterized protein</fullName>
    </submittedName>
</protein>
<dbReference type="Proteomes" id="UP000032487">
    <property type="component" value="Unassembled WGS sequence"/>
</dbReference>
<comment type="caution">
    <text evidence="2">The sequence shown here is derived from an EMBL/GenBank/DDBJ whole genome shotgun (WGS) entry which is preliminary data.</text>
</comment>
<proteinExistence type="predicted"/>
<organism evidence="2 3">
    <name type="scientific">Stutzerimonas stutzeri</name>
    <name type="common">Pseudomonas stutzeri</name>
    <dbReference type="NCBI Taxonomy" id="316"/>
    <lineage>
        <taxon>Bacteria</taxon>
        <taxon>Pseudomonadati</taxon>
        <taxon>Pseudomonadota</taxon>
        <taxon>Gammaproteobacteria</taxon>
        <taxon>Pseudomonadales</taxon>
        <taxon>Pseudomonadaceae</taxon>
        <taxon>Stutzerimonas</taxon>
    </lineage>
</organism>
<evidence type="ECO:0000313" key="2">
    <source>
        <dbReference type="EMBL" id="KJH84221.1"/>
    </source>
</evidence>
<evidence type="ECO:0000256" key="1">
    <source>
        <dbReference type="SAM" id="MobiDB-lite"/>
    </source>
</evidence>
<evidence type="ECO:0000313" key="3">
    <source>
        <dbReference type="Proteomes" id="UP000032487"/>
    </source>
</evidence>
<feature type="region of interest" description="Disordered" evidence="1">
    <location>
        <begin position="34"/>
        <end position="62"/>
    </location>
</feature>
<sequence>MNAQAIPVLIAFLAIACVAAFLLRRAFTALNRQQIKPGAERIQTPHTRGGRQDNLMDSRSAP</sequence>
<dbReference type="EMBL" id="JYHV01000007">
    <property type="protein sequence ID" value="KJH84221.1"/>
    <property type="molecule type" value="Genomic_DNA"/>
</dbReference>